<reference evidence="1" key="1">
    <citation type="submission" date="2021-01" db="EMBL/GenBank/DDBJ databases">
        <authorList>
            <person name="Corre E."/>
            <person name="Pelletier E."/>
            <person name="Niang G."/>
            <person name="Scheremetjew M."/>
            <person name="Finn R."/>
            <person name="Kale V."/>
            <person name="Holt S."/>
            <person name="Cochrane G."/>
            <person name="Meng A."/>
            <person name="Brown T."/>
            <person name="Cohen L."/>
        </authorList>
    </citation>
    <scope>NUCLEOTIDE SEQUENCE</scope>
    <source>
        <strain evidence="1">CCMP125</strain>
    </source>
</reference>
<accession>A0A7S2YIZ2</accession>
<gene>
    <name evidence="1" type="ORF">APAL1065_LOCUS18378</name>
</gene>
<organism evidence="1">
    <name type="scientific">Entomoneis paludosa</name>
    <dbReference type="NCBI Taxonomy" id="265537"/>
    <lineage>
        <taxon>Eukaryota</taxon>
        <taxon>Sar</taxon>
        <taxon>Stramenopiles</taxon>
        <taxon>Ochrophyta</taxon>
        <taxon>Bacillariophyta</taxon>
        <taxon>Bacillariophyceae</taxon>
        <taxon>Bacillariophycidae</taxon>
        <taxon>Entomoneidaceae</taxon>
        <taxon>Entomoneis</taxon>
    </lineage>
</organism>
<proteinExistence type="predicted"/>
<dbReference type="SUPFAM" id="SSF55961">
    <property type="entry name" value="Bet v1-like"/>
    <property type="match status" value="1"/>
</dbReference>
<evidence type="ECO:0008006" key="2">
    <source>
        <dbReference type="Google" id="ProtNLM"/>
    </source>
</evidence>
<protein>
    <recommendedName>
        <fullName evidence="2">START domain-containing protein</fullName>
    </recommendedName>
</protein>
<evidence type="ECO:0000313" key="1">
    <source>
        <dbReference type="EMBL" id="CAD9978436.1"/>
    </source>
</evidence>
<dbReference type="EMBL" id="HBHT01027368">
    <property type="protein sequence ID" value="CAD9978436.1"/>
    <property type="molecule type" value="Transcribed_RNA"/>
</dbReference>
<name>A0A7S2YIZ2_9STRA</name>
<dbReference type="Gene3D" id="3.30.530.20">
    <property type="match status" value="1"/>
</dbReference>
<sequence length="477" mass="51951">MKIKFFSRRRRRQQELKQKKKLAAEGSAAVANEDFTLTLPCKRPLPLGLGSVTSSGTGVLEFVPTTPAGFLSRDSSASDCTSFYSCAAFEDDWTMEEENDSVPPLKGEIDLASAPPGVLKKMDSQASSSSQKRIIFQRKFSSFIRVADLDLQELEMRDEEETVACSSVDADSALESPTGSESRSVLRFPNFHHMSVDPPPGVPLDPKELWVALDDGNGSNTHAPIAPVAVRALAKSGLKSTFDQQMWVADSKTAKVLKQTPAWNDIVWQNNGPVRLPEGDAALNEAETFVWTGNFSHGLYGSDLPAVRSTGIINMNPKALLDLLVDSSRVKEYNKLCVGRTDLLTLQGDNELEGGAFDGVTKVMKSESKPPMMRTTLQFTSLIHARKLEDGAGYKLVTRAVTLPEDEKDLANTLKSEILMGVTLLKTIEGQENKCLFIAVNHLRSPMVPTMIAKRIGLSAAANFIGDLRGVAATTTD</sequence>
<dbReference type="InterPro" id="IPR023393">
    <property type="entry name" value="START-like_dom_sf"/>
</dbReference>
<dbReference type="AlphaFoldDB" id="A0A7S2YIZ2"/>